<sequence length="122" mass="13737">MKPSPNQSDMVTIKNVLKPLIDELIELNCGVKVITPNHPRGQYVFVKLVGLIGNIVETHKAGGFMSHSAKYFCSWCELKNMERTHVKLGKPCKRLSVFSASSRWQEANSTTEKQRLAQYCGI</sequence>
<comment type="caution">
    <text evidence="1">The sequence shown here is derived from an EMBL/GenBank/DDBJ whole genome shotgun (WGS) entry which is preliminary data.</text>
</comment>
<organism evidence="1 2">
    <name type="scientific">Austropuccinia psidii MF-1</name>
    <dbReference type="NCBI Taxonomy" id="1389203"/>
    <lineage>
        <taxon>Eukaryota</taxon>
        <taxon>Fungi</taxon>
        <taxon>Dikarya</taxon>
        <taxon>Basidiomycota</taxon>
        <taxon>Pucciniomycotina</taxon>
        <taxon>Pucciniomycetes</taxon>
        <taxon>Pucciniales</taxon>
        <taxon>Sphaerophragmiaceae</taxon>
        <taxon>Austropuccinia</taxon>
    </lineage>
</organism>
<dbReference type="OrthoDB" id="3039677at2759"/>
<evidence type="ECO:0000313" key="1">
    <source>
        <dbReference type="EMBL" id="MBW0530192.1"/>
    </source>
</evidence>
<gene>
    <name evidence="1" type="ORF">O181_069907</name>
</gene>
<proteinExistence type="predicted"/>
<dbReference type="EMBL" id="AVOT02035791">
    <property type="protein sequence ID" value="MBW0530192.1"/>
    <property type="molecule type" value="Genomic_DNA"/>
</dbReference>
<evidence type="ECO:0000313" key="2">
    <source>
        <dbReference type="Proteomes" id="UP000765509"/>
    </source>
</evidence>
<dbReference type="Proteomes" id="UP000765509">
    <property type="component" value="Unassembled WGS sequence"/>
</dbReference>
<keyword evidence="2" id="KW-1185">Reference proteome</keyword>
<reference evidence="1" key="1">
    <citation type="submission" date="2021-03" db="EMBL/GenBank/DDBJ databases">
        <title>Draft genome sequence of rust myrtle Austropuccinia psidii MF-1, a brazilian biotype.</title>
        <authorList>
            <person name="Quecine M.C."/>
            <person name="Pachon D.M.R."/>
            <person name="Bonatelli M.L."/>
            <person name="Correr F.H."/>
            <person name="Franceschini L.M."/>
            <person name="Leite T.F."/>
            <person name="Margarido G.R.A."/>
            <person name="Almeida C.A."/>
            <person name="Ferrarezi J.A."/>
            <person name="Labate C.A."/>
        </authorList>
    </citation>
    <scope>NUCLEOTIDE SEQUENCE</scope>
    <source>
        <strain evidence="1">MF-1</strain>
    </source>
</reference>
<name>A0A9Q3F503_9BASI</name>
<dbReference type="AlphaFoldDB" id="A0A9Q3F503"/>
<protein>
    <submittedName>
        <fullName evidence="1">Uncharacterized protein</fullName>
    </submittedName>
</protein>
<accession>A0A9Q3F503</accession>